<sequence>MRCRTLWLPAMLYAKVAAVLRKIPQVTVLYLRAAQSVWKQIYVVELLFKQTVSEVRQYLDNADQYHQRLHSWEEAEILVTNSEGEFVSHDVHHFAELSQQRHHRRRRNAELYQLHSSRSNDEHESFFVNITTGSFTHHLKLVHSGIQLHPDAKIIHNHHNYTTHEDFHPSYHSCFMTGHVVGKEKLSTSLSLCGEVQGLLELDDEHWFIEQPHPDEKTELRYISAQCDSAK</sequence>
<reference evidence="4 5" key="1">
    <citation type="submission" date="2021-04" db="EMBL/GenBank/DDBJ databases">
        <authorList>
            <person name="Bliznina A."/>
        </authorList>
    </citation>
    <scope>NUCLEOTIDE SEQUENCE [LARGE SCALE GENOMIC DNA]</scope>
</reference>
<feature type="signal peptide" evidence="2">
    <location>
        <begin position="1"/>
        <end position="18"/>
    </location>
</feature>
<protein>
    <submittedName>
        <fullName evidence="4">Oidioi.mRNA.OKI2018_I69.chr2.g6547.t2.cds</fullName>
    </submittedName>
</protein>
<dbReference type="InterPro" id="IPR002870">
    <property type="entry name" value="Peptidase_M12B_N"/>
</dbReference>
<evidence type="ECO:0000313" key="5">
    <source>
        <dbReference type="Proteomes" id="UP001158576"/>
    </source>
</evidence>
<evidence type="ECO:0000313" key="4">
    <source>
        <dbReference type="EMBL" id="CAG5112321.1"/>
    </source>
</evidence>
<dbReference type="Pfam" id="PF01562">
    <property type="entry name" value="Pep_M12B_propep"/>
    <property type="match status" value="1"/>
</dbReference>
<gene>
    <name evidence="4" type="ORF">OKIOD_LOCUS15312</name>
</gene>
<keyword evidence="2" id="KW-0732">Signal</keyword>
<organism evidence="4 5">
    <name type="scientific">Oikopleura dioica</name>
    <name type="common">Tunicate</name>
    <dbReference type="NCBI Taxonomy" id="34765"/>
    <lineage>
        <taxon>Eukaryota</taxon>
        <taxon>Metazoa</taxon>
        <taxon>Chordata</taxon>
        <taxon>Tunicata</taxon>
        <taxon>Appendicularia</taxon>
        <taxon>Copelata</taxon>
        <taxon>Oikopleuridae</taxon>
        <taxon>Oikopleura</taxon>
    </lineage>
</organism>
<accession>A0ABN7T9I6</accession>
<keyword evidence="5" id="KW-1185">Reference proteome</keyword>
<evidence type="ECO:0000256" key="2">
    <source>
        <dbReference type="SAM" id="SignalP"/>
    </source>
</evidence>
<evidence type="ECO:0000259" key="3">
    <source>
        <dbReference type="Pfam" id="PF01562"/>
    </source>
</evidence>
<dbReference type="EMBL" id="OU015567">
    <property type="protein sequence ID" value="CAG5112321.1"/>
    <property type="molecule type" value="Genomic_DNA"/>
</dbReference>
<evidence type="ECO:0000256" key="1">
    <source>
        <dbReference type="ARBA" id="ARBA00023157"/>
    </source>
</evidence>
<feature type="chain" id="PRO_5045903267" evidence="2">
    <location>
        <begin position="19"/>
        <end position="231"/>
    </location>
</feature>
<feature type="domain" description="Peptidase M12B propeptide" evidence="3">
    <location>
        <begin position="80"/>
        <end position="180"/>
    </location>
</feature>
<proteinExistence type="predicted"/>
<name>A0ABN7T9I6_OIKDI</name>
<dbReference type="Proteomes" id="UP001158576">
    <property type="component" value="Chromosome 2"/>
</dbReference>
<keyword evidence="1" id="KW-1015">Disulfide bond</keyword>